<dbReference type="EMBL" id="BMMI01000010">
    <property type="protein sequence ID" value="GGL82576.1"/>
    <property type="molecule type" value="Genomic_DNA"/>
</dbReference>
<reference evidence="2" key="1">
    <citation type="journal article" date="2014" name="Int. J. Syst. Evol. Microbiol.">
        <title>Complete genome of a new Firmicutes species belonging to the dominant human colonic microbiota ('Ruminococcus bicirculans') reveals two chromosomes and a selective capacity to utilize plant glucans.</title>
        <authorList>
            <consortium name="NISC Comparative Sequencing Program"/>
            <person name="Wegmann U."/>
            <person name="Louis P."/>
            <person name="Goesmann A."/>
            <person name="Henrissat B."/>
            <person name="Duncan S.H."/>
            <person name="Flint H.J."/>
        </authorList>
    </citation>
    <scope>NUCLEOTIDE SEQUENCE</scope>
    <source>
        <strain evidence="2">CGMCC 4.5581</strain>
    </source>
</reference>
<accession>A0A846LQW5</accession>
<dbReference type="EMBL" id="JAAMPA010000003">
    <property type="protein sequence ID" value="NIH69936.1"/>
    <property type="molecule type" value="Genomic_DNA"/>
</dbReference>
<proteinExistence type="predicted"/>
<keyword evidence="1" id="KW-1133">Transmembrane helix</keyword>
<gene>
    <name evidence="3" type="ORF">FB380_004434</name>
    <name evidence="2" type="ORF">GCM10011589_43770</name>
</gene>
<reference evidence="3 4" key="3">
    <citation type="submission" date="2020-02" db="EMBL/GenBank/DDBJ databases">
        <title>Sequencing the genomes of 1000 actinobacteria strains.</title>
        <authorList>
            <person name="Klenk H.-P."/>
        </authorList>
    </citation>
    <scope>NUCLEOTIDE SEQUENCE [LARGE SCALE GENOMIC DNA]</scope>
    <source>
        <strain evidence="3 4">DSM 45201</strain>
    </source>
</reference>
<feature type="transmembrane region" description="Helical" evidence="1">
    <location>
        <begin position="25"/>
        <end position="43"/>
    </location>
</feature>
<keyword evidence="1" id="KW-0472">Membrane</keyword>
<sequence length="49" mass="5335">MGEVDLVLVLAVATGNTSSGREDSVAWIGWLAVVVIVLIALWVKRRRSK</sequence>
<keyword evidence="5" id="KW-1185">Reference proteome</keyword>
<comment type="caution">
    <text evidence="3">The sequence shown here is derived from an EMBL/GenBank/DDBJ whole genome shotgun (WGS) entry which is preliminary data.</text>
</comment>
<reference evidence="2" key="4">
    <citation type="submission" date="2024-05" db="EMBL/GenBank/DDBJ databases">
        <authorList>
            <person name="Sun Q."/>
            <person name="Zhou Y."/>
        </authorList>
    </citation>
    <scope>NUCLEOTIDE SEQUENCE</scope>
    <source>
        <strain evidence="2">CGMCC 4.5581</strain>
    </source>
</reference>
<dbReference type="NCBIfam" id="TIGR01167">
    <property type="entry name" value="LPXTG_anchor"/>
    <property type="match status" value="1"/>
</dbReference>
<evidence type="ECO:0000256" key="1">
    <source>
        <dbReference type="SAM" id="Phobius"/>
    </source>
</evidence>
<dbReference type="Proteomes" id="UP000552836">
    <property type="component" value="Unassembled WGS sequence"/>
</dbReference>
<evidence type="ECO:0000313" key="3">
    <source>
        <dbReference type="EMBL" id="NIH69936.1"/>
    </source>
</evidence>
<name>A0A846LQW5_9ACTN</name>
<dbReference type="RefSeq" id="WP_249523571.1">
    <property type="nucleotide sequence ID" value="NZ_LSYR01000146.1"/>
</dbReference>
<organism evidence="3 4">
    <name type="scientific">Modestobacter marinus</name>
    <dbReference type="NCBI Taxonomy" id="477641"/>
    <lineage>
        <taxon>Bacteria</taxon>
        <taxon>Bacillati</taxon>
        <taxon>Actinomycetota</taxon>
        <taxon>Actinomycetes</taxon>
        <taxon>Geodermatophilales</taxon>
        <taxon>Geodermatophilaceae</taxon>
        <taxon>Modestobacter</taxon>
    </lineage>
</organism>
<evidence type="ECO:0000313" key="5">
    <source>
        <dbReference type="Proteomes" id="UP000648663"/>
    </source>
</evidence>
<reference evidence="5" key="2">
    <citation type="journal article" date="2019" name="Int. J. Syst. Evol. Microbiol.">
        <title>The Global Catalogue of Microorganisms (GCM) 10K type strain sequencing project: providing services to taxonomists for standard genome sequencing and annotation.</title>
        <authorList>
            <consortium name="The Broad Institute Genomics Platform"/>
            <consortium name="The Broad Institute Genome Sequencing Center for Infectious Disease"/>
            <person name="Wu L."/>
            <person name="Ma J."/>
        </authorList>
    </citation>
    <scope>NUCLEOTIDE SEQUENCE [LARGE SCALE GENOMIC DNA]</scope>
    <source>
        <strain evidence="5">CGMCC 4.5581</strain>
    </source>
</reference>
<protein>
    <submittedName>
        <fullName evidence="3">LPXTG-motif cell wall-anchored protein</fullName>
    </submittedName>
</protein>
<keyword evidence="1" id="KW-0812">Transmembrane</keyword>
<evidence type="ECO:0000313" key="4">
    <source>
        <dbReference type="Proteomes" id="UP000552836"/>
    </source>
</evidence>
<evidence type="ECO:0000313" key="2">
    <source>
        <dbReference type="EMBL" id="GGL82576.1"/>
    </source>
</evidence>
<dbReference type="Proteomes" id="UP000648663">
    <property type="component" value="Unassembled WGS sequence"/>
</dbReference>
<dbReference type="AlphaFoldDB" id="A0A846LQW5"/>